<evidence type="ECO:0000313" key="4">
    <source>
        <dbReference type="Proteomes" id="UP000824001"/>
    </source>
</evidence>
<accession>A0A9D1FDS1</accession>
<evidence type="ECO:0000256" key="1">
    <source>
        <dbReference type="SAM" id="MobiDB-lite"/>
    </source>
</evidence>
<organism evidence="3 4">
    <name type="scientific">Candidatus Scatomorpha merdipullorum</name>
    <dbReference type="NCBI Taxonomy" id="2840927"/>
    <lineage>
        <taxon>Bacteria</taxon>
        <taxon>Bacillati</taxon>
        <taxon>Bacillota</taxon>
        <taxon>Clostridia</taxon>
        <taxon>Eubacteriales</taxon>
        <taxon>Candidatus Scatomorpha</taxon>
    </lineage>
</organism>
<name>A0A9D1FDS1_9FIRM</name>
<reference evidence="3" key="1">
    <citation type="submission" date="2020-10" db="EMBL/GenBank/DDBJ databases">
        <authorList>
            <person name="Gilroy R."/>
        </authorList>
    </citation>
    <scope>NUCLEOTIDE SEQUENCE</scope>
    <source>
        <strain evidence="3">ChiHjej10B9-9673</strain>
    </source>
</reference>
<sequence length="479" mass="51123">MKRIAAFTLILALLLAGCGTRGAEGPVSSPGAEAAPAPDGEAAAAFEAEALILARLYANGESGELFRLDFNGDGAEDLVLRKDGMRTSWMFIPGGSAPEPDIVFDLSAAGGMEVYYSESEGRLVIEKYYGSVGHSLEMYSLYDGVSFTEAASSEQGQDAPRPACVVDGVDATEAMYEARVEGLALARLENGADINGPLSAGLPEGGYEAAAEYLSGLPFVERTELLESGESVFYCNSGDNAPAGLALSYYEAMGSASSWYPDLGEWGDYAVTLRADGSLDFAPYEGSRAPEPTQEPSPEPTEPEPTPSAQAGDAMLEGIESDGEYLLTLYPDGLERVEGGCYVRAELTDFARYSDAEVEARLAEYGGEYSYEMTGEAEWIYYRDGSFCRPFGEEAWRSYGPSDAAELEVVSAGRVFVPDSAAIYDNCSPLAFGVFREVTRIEELFSVSFQGGDVDYPSAEVTVTVSGGQISAVDMYYTP</sequence>
<dbReference type="Proteomes" id="UP000824001">
    <property type="component" value="Unassembled WGS sequence"/>
</dbReference>
<keyword evidence="2" id="KW-0732">Signal</keyword>
<comment type="caution">
    <text evidence="3">The sequence shown here is derived from an EMBL/GenBank/DDBJ whole genome shotgun (WGS) entry which is preliminary data.</text>
</comment>
<feature type="region of interest" description="Disordered" evidence="1">
    <location>
        <begin position="281"/>
        <end position="311"/>
    </location>
</feature>
<gene>
    <name evidence="3" type="ORF">IAC18_05140</name>
</gene>
<feature type="chain" id="PRO_5038767273" description="Lipoprotein" evidence="2">
    <location>
        <begin position="24"/>
        <end position="479"/>
    </location>
</feature>
<feature type="signal peptide" evidence="2">
    <location>
        <begin position="1"/>
        <end position="23"/>
    </location>
</feature>
<feature type="compositionally biased region" description="Pro residues" evidence="1">
    <location>
        <begin position="293"/>
        <end position="306"/>
    </location>
</feature>
<reference evidence="3" key="2">
    <citation type="journal article" date="2021" name="PeerJ">
        <title>Extensive microbial diversity within the chicken gut microbiome revealed by metagenomics and culture.</title>
        <authorList>
            <person name="Gilroy R."/>
            <person name="Ravi A."/>
            <person name="Getino M."/>
            <person name="Pursley I."/>
            <person name="Horton D.L."/>
            <person name="Alikhan N.F."/>
            <person name="Baker D."/>
            <person name="Gharbi K."/>
            <person name="Hall N."/>
            <person name="Watson M."/>
            <person name="Adriaenssens E.M."/>
            <person name="Foster-Nyarko E."/>
            <person name="Jarju S."/>
            <person name="Secka A."/>
            <person name="Antonio M."/>
            <person name="Oren A."/>
            <person name="Chaudhuri R.R."/>
            <person name="La Ragione R."/>
            <person name="Hildebrand F."/>
            <person name="Pallen M.J."/>
        </authorList>
    </citation>
    <scope>NUCLEOTIDE SEQUENCE</scope>
    <source>
        <strain evidence="3">ChiHjej10B9-9673</strain>
    </source>
</reference>
<dbReference type="EMBL" id="DVJK01000142">
    <property type="protein sequence ID" value="HIS66930.1"/>
    <property type="molecule type" value="Genomic_DNA"/>
</dbReference>
<proteinExistence type="predicted"/>
<evidence type="ECO:0008006" key="5">
    <source>
        <dbReference type="Google" id="ProtNLM"/>
    </source>
</evidence>
<dbReference type="AlphaFoldDB" id="A0A9D1FDS1"/>
<evidence type="ECO:0000256" key="2">
    <source>
        <dbReference type="SAM" id="SignalP"/>
    </source>
</evidence>
<evidence type="ECO:0000313" key="3">
    <source>
        <dbReference type="EMBL" id="HIS66930.1"/>
    </source>
</evidence>
<protein>
    <recommendedName>
        <fullName evidence="5">Lipoprotein</fullName>
    </recommendedName>
</protein>
<dbReference type="PROSITE" id="PS51257">
    <property type="entry name" value="PROKAR_LIPOPROTEIN"/>
    <property type="match status" value="1"/>
</dbReference>